<dbReference type="Pfam" id="PF10040">
    <property type="entry name" value="CRISPR_Cas6"/>
    <property type="match status" value="1"/>
</dbReference>
<keyword evidence="3" id="KW-1185">Reference proteome</keyword>
<evidence type="ECO:0000259" key="1">
    <source>
        <dbReference type="Pfam" id="PF10040"/>
    </source>
</evidence>
<dbReference type="RefSeq" id="WP_245251423.1">
    <property type="nucleotide sequence ID" value="NZ_JAGGKG010000011.1"/>
</dbReference>
<comment type="caution">
    <text evidence="2">The sequence shown here is derived from an EMBL/GenBank/DDBJ whole genome shotgun (WGS) entry which is preliminary data.</text>
</comment>
<protein>
    <recommendedName>
        <fullName evidence="1">CRISPR-associated protein Cas6 C-terminal domain-containing protein</fullName>
    </recommendedName>
</protein>
<proteinExistence type="predicted"/>
<dbReference type="EMBL" id="JAGGKG010000011">
    <property type="protein sequence ID" value="MBP1905865.1"/>
    <property type="molecule type" value="Genomic_DNA"/>
</dbReference>
<organism evidence="2 3">
    <name type="scientific">Paenibacillus turicensis</name>
    <dbReference type="NCBI Taxonomy" id="160487"/>
    <lineage>
        <taxon>Bacteria</taxon>
        <taxon>Bacillati</taxon>
        <taxon>Bacillota</taxon>
        <taxon>Bacilli</taxon>
        <taxon>Bacillales</taxon>
        <taxon>Paenibacillaceae</taxon>
        <taxon>Paenibacillus</taxon>
    </lineage>
</organism>
<evidence type="ECO:0000313" key="2">
    <source>
        <dbReference type="EMBL" id="MBP1905865.1"/>
    </source>
</evidence>
<dbReference type="Proteomes" id="UP001519272">
    <property type="component" value="Unassembled WGS sequence"/>
</dbReference>
<gene>
    <name evidence="2" type="ORF">J2Z32_002513</name>
</gene>
<accession>A0ABS4FTH1</accession>
<evidence type="ECO:0000313" key="3">
    <source>
        <dbReference type="Proteomes" id="UP001519272"/>
    </source>
</evidence>
<dbReference type="InterPro" id="IPR019267">
    <property type="entry name" value="CRISPR-assoc_Cas6_C"/>
</dbReference>
<feature type="domain" description="CRISPR-associated protein Cas6 C-terminal" evidence="1">
    <location>
        <begin position="166"/>
        <end position="287"/>
    </location>
</feature>
<sequence>MNKSPFSLTYLPLLIRLQCQQTTRLPLFLGSTMHGIMGWTLKKYSPEAYSFLFENKRVGGGKQDIVNPYFIEPPRSKSHFEKGELLSFTFVLVGNGIHYAEAVINALFQSKTFGIGAQRAPFILKDILHGSQFGDVYSEEGFNNMALMPENIDSLSRHEHATWCSLHLLTPLRIRRNGKLVEDITFPTIIRNITKRIGMLTERYGGHINTELATTSCELAQSIDRTVSALHLGQMHRFSNRKNESMDWSGMLGALQFSGELSTFIPWLKAAQVLHIGRNSTFGCGKINLIFL</sequence>
<dbReference type="Gene3D" id="3.30.70.1900">
    <property type="match status" value="1"/>
</dbReference>
<reference evidence="2 3" key="1">
    <citation type="submission" date="2021-03" db="EMBL/GenBank/DDBJ databases">
        <title>Genomic Encyclopedia of Type Strains, Phase IV (KMG-IV): sequencing the most valuable type-strain genomes for metagenomic binning, comparative biology and taxonomic classification.</title>
        <authorList>
            <person name="Goeker M."/>
        </authorList>
    </citation>
    <scope>NUCLEOTIDE SEQUENCE [LARGE SCALE GENOMIC DNA]</scope>
    <source>
        <strain evidence="2 3">DSM 14349</strain>
    </source>
</reference>
<name>A0ABS4FTH1_9BACL</name>